<dbReference type="InterPro" id="IPR028098">
    <property type="entry name" value="Glyco_trans_4-like_N"/>
</dbReference>
<keyword evidence="5" id="KW-1185">Reference proteome</keyword>
<evidence type="ECO:0000259" key="3">
    <source>
        <dbReference type="Pfam" id="PF13439"/>
    </source>
</evidence>
<evidence type="ECO:0000256" key="2">
    <source>
        <dbReference type="ARBA" id="ARBA00022679"/>
    </source>
</evidence>
<dbReference type="GO" id="GO:1901137">
    <property type="term" value="P:carbohydrate derivative biosynthetic process"/>
    <property type="evidence" value="ECO:0007669"/>
    <property type="project" value="UniProtKB-ARBA"/>
</dbReference>
<gene>
    <name evidence="4" type="ORF">KILIM_056_00130</name>
</gene>
<dbReference type="GO" id="GO:0016757">
    <property type="term" value="F:glycosyltransferase activity"/>
    <property type="evidence" value="ECO:0007669"/>
    <property type="project" value="UniProtKB-KW"/>
</dbReference>
<evidence type="ECO:0000313" key="5">
    <source>
        <dbReference type="Proteomes" id="UP000008366"/>
    </source>
</evidence>
<keyword evidence="1" id="KW-0328">Glycosyltransferase</keyword>
<comment type="caution">
    <text evidence="4">The sequence shown here is derived from an EMBL/GenBank/DDBJ whole genome shotgun (WGS) entry which is preliminary data.</text>
</comment>
<dbReference type="eggNOG" id="COG0438">
    <property type="taxonomic scope" value="Bacteria"/>
</dbReference>
<evidence type="ECO:0000256" key="1">
    <source>
        <dbReference type="ARBA" id="ARBA00022676"/>
    </source>
</evidence>
<dbReference type="PANTHER" id="PTHR45947">
    <property type="entry name" value="SULFOQUINOVOSYL TRANSFERASE SQD2"/>
    <property type="match status" value="1"/>
</dbReference>
<keyword evidence="2 4" id="KW-0808">Transferase</keyword>
<reference evidence="4 5" key="1">
    <citation type="submission" date="2012-08" db="EMBL/GenBank/DDBJ databases">
        <title>Whole genome shotgun sequence of Kineosphaera limosa NBRC 100340.</title>
        <authorList>
            <person name="Yoshida I."/>
            <person name="Isaki S."/>
            <person name="Hosoyama A."/>
            <person name="Tsuchikane K."/>
            <person name="Katsumata H."/>
            <person name="Ando Y."/>
            <person name="Ohji S."/>
            <person name="Hamada M."/>
            <person name="Tamura T."/>
            <person name="Yamazoe A."/>
            <person name="Yamazaki S."/>
            <person name="Fujita N."/>
        </authorList>
    </citation>
    <scope>NUCLEOTIDE SEQUENCE [LARGE SCALE GENOMIC DNA]</scope>
    <source>
        <strain evidence="4 5">NBRC 100340</strain>
    </source>
</reference>
<dbReference type="STRING" id="1184609.KILIM_056_00130"/>
<dbReference type="Pfam" id="PF13439">
    <property type="entry name" value="Glyco_transf_4"/>
    <property type="match status" value="1"/>
</dbReference>
<dbReference type="Proteomes" id="UP000008366">
    <property type="component" value="Unassembled WGS sequence"/>
</dbReference>
<dbReference type="EMBL" id="BAHD01000056">
    <property type="protein sequence ID" value="GAB97089.1"/>
    <property type="molecule type" value="Genomic_DNA"/>
</dbReference>
<dbReference type="RefSeq" id="WP_006593621.1">
    <property type="nucleotide sequence ID" value="NZ_BAHD01000056.1"/>
</dbReference>
<proteinExistence type="predicted"/>
<accession>K6XE22</accession>
<organism evidence="4 5">
    <name type="scientific">Kineosphaera limosa NBRC 100340</name>
    <dbReference type="NCBI Taxonomy" id="1184609"/>
    <lineage>
        <taxon>Bacteria</taxon>
        <taxon>Bacillati</taxon>
        <taxon>Actinomycetota</taxon>
        <taxon>Actinomycetes</taxon>
        <taxon>Micrococcales</taxon>
        <taxon>Dermatophilaceae</taxon>
        <taxon>Kineosphaera</taxon>
    </lineage>
</organism>
<dbReference type="Gene3D" id="3.40.50.2000">
    <property type="entry name" value="Glycogen Phosphorylase B"/>
    <property type="match status" value="2"/>
</dbReference>
<evidence type="ECO:0000313" key="4">
    <source>
        <dbReference type="EMBL" id="GAB97089.1"/>
    </source>
</evidence>
<dbReference type="PANTHER" id="PTHR45947:SF15">
    <property type="entry name" value="TEICHURONIC ACID BIOSYNTHESIS GLYCOSYLTRANSFERASE TUAC-RELATED"/>
    <property type="match status" value="1"/>
</dbReference>
<dbReference type="SUPFAM" id="SSF53756">
    <property type="entry name" value="UDP-Glycosyltransferase/glycogen phosphorylase"/>
    <property type="match status" value="1"/>
</dbReference>
<dbReference type="AlphaFoldDB" id="K6XE22"/>
<name>K6XE22_9MICO</name>
<dbReference type="OrthoDB" id="9806653at2"/>
<sequence length="299" mass="31035">MVAARSVGEGRRVLRLLVLANSYPTAAAPSAAAYLTNRLAALDRRDDVEVVAIALVPTYSRPAALARRARGLTSADALALAPAAGRLLRAAPVEWSLADVTAGRLGRRPRSAVRRATRAVRQSLGEWRPDAVLAHGMYTLPAGEIARRIAEQAGAPFVVGLHGSDVTQVSARAPRSARATLEDAAATIYVSAALRDRAVQLGLPERDTHVVPNGVDTALFGPASVSPASVEPGAGPGGDPWRADAAAPRLLFVGNLLPVKGADRLPAILAAVRRRAPGAHLDVVGGGPTHARRRRAAGA</sequence>
<protein>
    <submittedName>
        <fullName evidence="4">Putative glycosyltransferase</fullName>
    </submittedName>
</protein>
<feature type="domain" description="Glycosyltransferase subfamily 4-like N-terminal" evidence="3">
    <location>
        <begin position="81"/>
        <end position="218"/>
    </location>
</feature>
<dbReference type="InterPro" id="IPR050194">
    <property type="entry name" value="Glycosyltransferase_grp1"/>
</dbReference>